<dbReference type="AlphaFoldDB" id="A0A9W6CLN3"/>
<name>A0A9W6CLN3_9FIRM</name>
<comment type="caution">
    <text evidence="1">The sequence shown here is derived from an EMBL/GenBank/DDBJ whole genome shotgun (WGS) entry which is preliminary data.</text>
</comment>
<accession>A0A9W6CLN3</accession>
<sequence>MKTVQYDLRIIHRKKVAIGAINRKEIDRILQDMITSGEALNMEGGEVVGIVVEEKGERDCPGDCDHCPYLCPENEDCMMDDLEDRCRSCEYGCEKCGTCSLIDYGVCGDEECESCHWRCPECGGCTHPEGEKQP</sequence>
<reference evidence="1" key="1">
    <citation type="submission" date="2022-11" db="EMBL/GenBank/DDBJ databases">
        <title>Draft genome sequence of Sellimonas catena strain 18CBH55.</title>
        <authorList>
            <person name="Hisatomi A."/>
            <person name="Ohkuma M."/>
            <person name="Sakamoto M."/>
        </authorList>
    </citation>
    <scope>NUCLEOTIDE SEQUENCE</scope>
    <source>
        <strain evidence="1">18CBH55</strain>
    </source>
</reference>
<reference evidence="1" key="3">
    <citation type="journal article" date="2023" name="Int. J. Syst. Evol. Microbiol.">
        <title>Sellimonas catena sp. nov., isolated from human faeces.</title>
        <authorList>
            <person name="Hisatomi A."/>
            <person name="Ohkuma M."/>
            <person name="Sakamoto M."/>
        </authorList>
    </citation>
    <scope>NUCLEOTIDE SEQUENCE</scope>
    <source>
        <strain evidence="1">18CBH55</strain>
    </source>
</reference>
<dbReference type="RefSeq" id="WP_173813120.1">
    <property type="nucleotide sequence ID" value="NZ_BSCH01000033.1"/>
</dbReference>
<proteinExistence type="predicted"/>
<evidence type="ECO:0008006" key="3">
    <source>
        <dbReference type="Google" id="ProtNLM"/>
    </source>
</evidence>
<gene>
    <name evidence="1" type="ORF">Selli2_34500</name>
</gene>
<reference evidence="1" key="2">
    <citation type="submission" date="2022-11" db="EMBL/GenBank/DDBJ databases">
        <title>Draft genome sequence of Sellimonas catena strain 18CBH55.</title>
        <authorList>
            <person name="Atsushi H."/>
            <person name="Moriya O."/>
            <person name="Mitsuo S."/>
        </authorList>
    </citation>
    <scope>NUCLEOTIDE SEQUENCE</scope>
    <source>
        <strain evidence="1">18CBH55</strain>
    </source>
</reference>
<organism evidence="1 2">
    <name type="scientific">Sellimonas catena</name>
    <dbReference type="NCBI Taxonomy" id="2994035"/>
    <lineage>
        <taxon>Bacteria</taxon>
        <taxon>Bacillati</taxon>
        <taxon>Bacillota</taxon>
        <taxon>Clostridia</taxon>
        <taxon>Lachnospirales</taxon>
        <taxon>Lachnospiraceae</taxon>
        <taxon>Sellimonas</taxon>
    </lineage>
</organism>
<dbReference type="Proteomes" id="UP001145094">
    <property type="component" value="Unassembled WGS sequence"/>
</dbReference>
<dbReference type="EMBL" id="BSCH01000033">
    <property type="protein sequence ID" value="GLG92023.1"/>
    <property type="molecule type" value="Genomic_DNA"/>
</dbReference>
<evidence type="ECO:0000313" key="2">
    <source>
        <dbReference type="Proteomes" id="UP001145094"/>
    </source>
</evidence>
<evidence type="ECO:0000313" key="1">
    <source>
        <dbReference type="EMBL" id="GLG92023.1"/>
    </source>
</evidence>
<protein>
    <recommendedName>
        <fullName evidence="3">4Fe-4S ferredoxin-type domain-containing protein</fullName>
    </recommendedName>
</protein>